<dbReference type="AlphaFoldDB" id="A0A928YVQ3"/>
<evidence type="ECO:0000256" key="2">
    <source>
        <dbReference type="ARBA" id="ARBA00022692"/>
    </source>
</evidence>
<evidence type="ECO:0000313" key="7">
    <source>
        <dbReference type="EMBL" id="MBE8718800.1"/>
    </source>
</evidence>
<feature type="transmembrane region" description="Helical" evidence="5">
    <location>
        <begin position="254"/>
        <end position="274"/>
    </location>
</feature>
<dbReference type="GO" id="GO:0140359">
    <property type="term" value="F:ABC-type transporter activity"/>
    <property type="evidence" value="ECO:0007669"/>
    <property type="project" value="InterPro"/>
</dbReference>
<evidence type="ECO:0000313" key="8">
    <source>
        <dbReference type="Proteomes" id="UP000652567"/>
    </source>
</evidence>
<evidence type="ECO:0000259" key="6">
    <source>
        <dbReference type="Pfam" id="PF12698"/>
    </source>
</evidence>
<feature type="domain" description="ABC-2 type transporter transmembrane" evidence="6">
    <location>
        <begin position="50"/>
        <end position="399"/>
    </location>
</feature>
<dbReference type="PANTHER" id="PTHR43471:SF3">
    <property type="entry name" value="ABC TRANSPORTER PERMEASE PROTEIN NATB"/>
    <property type="match status" value="1"/>
</dbReference>
<keyword evidence="3 5" id="KW-1133">Transmembrane helix</keyword>
<keyword evidence="4 5" id="KW-0472">Membrane</keyword>
<dbReference type="GO" id="GO:0016020">
    <property type="term" value="C:membrane"/>
    <property type="evidence" value="ECO:0007669"/>
    <property type="project" value="UniProtKB-SubCell"/>
</dbReference>
<proteinExistence type="predicted"/>
<feature type="transmembrane region" description="Helical" evidence="5">
    <location>
        <begin position="382"/>
        <end position="400"/>
    </location>
</feature>
<feature type="transmembrane region" description="Helical" evidence="5">
    <location>
        <begin position="328"/>
        <end position="346"/>
    </location>
</feature>
<dbReference type="EMBL" id="PRDL01000001">
    <property type="protein sequence ID" value="MBE8718800.1"/>
    <property type="molecule type" value="Genomic_DNA"/>
</dbReference>
<keyword evidence="2 5" id="KW-0812">Transmembrane</keyword>
<accession>A0A928YVQ3</accession>
<name>A0A928YVQ3_9GAMM</name>
<dbReference type="Pfam" id="PF12698">
    <property type="entry name" value="ABC2_membrane_3"/>
    <property type="match status" value="1"/>
</dbReference>
<sequence>MLLFRSLNARAMRMFNKHNRTMLWTVFRKEWTDAWRDKRAMKLAWMPAIYFVGMFLLSFFFILNLQKNDKVAGIATFPVPVYNAEAYPALKQWLVEQGANITSVEKETINHLAASEHDYVLIVPDDVDEAITQAKPAQLMLVYDASKQDVHQKLNQVRNMVYSFNARESAVHLLARGVSVGVATPVQLTEHNIASEQQMSIYILGSIPMMLVLAVFIAGIGFSADMTAGERERRSLEALLITPVRSGALIPGKWLTSFLITFMITSVIIILLAITLRVLPFSDLGVRVDSRISGWLIILCAFIPLMALATAMQILISLFARSFKDAQTYTSLMIFLPMAATFYLLFKPSAFAEWFYWVPVIGQHVIVRDTLLGNSVPWTSLVQVWLVDMLLALVCLKIAAAKIRSRSVIYG</sequence>
<dbReference type="PANTHER" id="PTHR43471">
    <property type="entry name" value="ABC TRANSPORTER PERMEASE"/>
    <property type="match status" value="1"/>
</dbReference>
<comment type="subcellular location">
    <subcellularLocation>
        <location evidence="1">Membrane</location>
        <topology evidence="1">Multi-pass membrane protein</topology>
    </subcellularLocation>
</comment>
<dbReference type="Proteomes" id="UP000652567">
    <property type="component" value="Unassembled WGS sequence"/>
</dbReference>
<dbReference type="InterPro" id="IPR013525">
    <property type="entry name" value="ABC2_TM"/>
</dbReference>
<comment type="caution">
    <text evidence="7">The sequence shown here is derived from an EMBL/GenBank/DDBJ whole genome shotgun (WGS) entry which is preliminary data.</text>
</comment>
<gene>
    <name evidence="7" type="ORF">C4F51_16625</name>
</gene>
<organism evidence="7 8">
    <name type="scientific">Cellvibrio polysaccharolyticus</name>
    <dbReference type="NCBI Taxonomy" id="2082724"/>
    <lineage>
        <taxon>Bacteria</taxon>
        <taxon>Pseudomonadati</taxon>
        <taxon>Pseudomonadota</taxon>
        <taxon>Gammaproteobacteria</taxon>
        <taxon>Cellvibrionales</taxon>
        <taxon>Cellvibrionaceae</taxon>
        <taxon>Cellvibrio</taxon>
    </lineage>
</organism>
<feature type="transmembrane region" description="Helical" evidence="5">
    <location>
        <begin position="201"/>
        <end position="224"/>
    </location>
</feature>
<reference evidence="7" key="1">
    <citation type="submission" date="2018-07" db="EMBL/GenBank/DDBJ databases">
        <title>Genome assembly of strain Ka43.</title>
        <authorList>
            <person name="Kukolya J."/>
            <person name="Nagy I."/>
            <person name="Horvath B."/>
            <person name="Toth A."/>
        </authorList>
    </citation>
    <scope>NUCLEOTIDE SEQUENCE</scope>
    <source>
        <strain evidence="7">KB43</strain>
    </source>
</reference>
<evidence type="ECO:0000256" key="4">
    <source>
        <dbReference type="ARBA" id="ARBA00023136"/>
    </source>
</evidence>
<evidence type="ECO:0000256" key="5">
    <source>
        <dbReference type="SAM" id="Phobius"/>
    </source>
</evidence>
<protein>
    <submittedName>
        <fullName evidence="7">ABC transporter permease</fullName>
    </submittedName>
</protein>
<evidence type="ECO:0000256" key="1">
    <source>
        <dbReference type="ARBA" id="ARBA00004141"/>
    </source>
</evidence>
<evidence type="ECO:0000256" key="3">
    <source>
        <dbReference type="ARBA" id="ARBA00022989"/>
    </source>
</evidence>
<feature type="transmembrane region" description="Helical" evidence="5">
    <location>
        <begin position="43"/>
        <end position="63"/>
    </location>
</feature>
<feature type="transmembrane region" description="Helical" evidence="5">
    <location>
        <begin position="294"/>
        <end position="316"/>
    </location>
</feature>
<keyword evidence="8" id="KW-1185">Reference proteome</keyword>